<sequence length="1233" mass="137125">MSPRLLEPFLDEWWLQSTAQNGCIDQLHRQLLFRPPPVVPSQDEITDIRTKFLRLWDLALQANVTRLSSLEGMSKHVMDEMVGMEGMLKKYLIWIELQPASCTSDDTLKTVASILNFSLDWLHGQSTMRNVLHTWHLIVDYSNKATRILLSENVLTRLVRFLNDSSSKTQLDILTAISLTVTNPLIAHVLIKDGIYKEYIAPRLFASKPNTVRMVERTVQVMAMFDACQKLIEISRSARKTDVEDWEEAGLDAIRTITITIRNISPLPSKLLSETKMMFCLTRLIVESPRILHAISPLILSLLPSADGLKFLAGEAEATFIPHSHSDDEYLPGSDPQELQDENVSGDSFLTTWYSVVTKCPSDHFEVWVRATPSLADLLPFGHAGLNSHSLIETNIEPYQLVVLLSYHLHAIAILDRTKGLLNDKRIQELAKTENEVSALLEIMYASAVFPVATTAFGHVAIQLDILPALSPYFSGAIKSPTTSISGTKYAISRYSSELFEMAMLSPLMFPMTECMIECVSRLYDDTHEALQPLLRLHQHGVEDLLRSIIKPQIFDQITASEVKPINALLCTMNILVQVASTPEGLYQIAIFNEENAFVGREGVLSDHSVLYFCCQLLKKISVVVDKMSSPVYADPRKSDTSMHDGLLEVNSTTSRKSYTRQISEVPLTNSSLYNLLPTVPASAGLPPTSTFTATQNLAYAPHDISKLCPKEILAIRPKLVGLVGYTMKLISYLVHVTDATLQAQSIQAELVITTCLVVLDMLANVSACLRLGSHNCEANEPLSRICRKLCIDVLGRISPRFILARLLEDMLVSPRNALCISLALHEVLNSVVENAKSAWLAAIEEHEVLVIRWMTTYAQSNIEAVYFNFINLVKAICSILSTCETDVDGQSVTKQIISAIVQKIWMYVVMLNWRYVIRLILLLAHISSTKNDDIVSSIVVEFTETVFANMLVNLRPWNVGKQESEKVVKSLRVLNHVVRSRKLNEALATIAPDDNEVELNDWTRQIMNSSDQAQHQIELYDNFIQTILPSFTTFSKQGPGKLVVTDGGISIMDIDSLTPVLFEPQLTSTIMPSTSTRISVTAPSAASVNITTTPSPPSRHPSFDPFPTTLQKQDFVYTPIPPSRNTGYRNYTRNEFRSLHSTRKSNTSRPPSLHVDEFRAREQQAQQLVGPGIGGVVGPISVGGGMANNGVAGMVLQSGWQASSIMPPPTSVPMQQQQQGVAYNIGDSEFAP</sequence>
<dbReference type="OrthoDB" id="2162785at2759"/>
<dbReference type="Proteomes" id="UP000320475">
    <property type="component" value="Unassembled WGS sequence"/>
</dbReference>
<evidence type="ECO:0000313" key="2">
    <source>
        <dbReference type="Proteomes" id="UP000320475"/>
    </source>
</evidence>
<dbReference type="EMBL" id="QEAM01000202">
    <property type="protein sequence ID" value="TPX44000.1"/>
    <property type="molecule type" value="Genomic_DNA"/>
</dbReference>
<organism evidence="1 2">
    <name type="scientific">Synchytrium endobioticum</name>
    <dbReference type="NCBI Taxonomy" id="286115"/>
    <lineage>
        <taxon>Eukaryota</taxon>
        <taxon>Fungi</taxon>
        <taxon>Fungi incertae sedis</taxon>
        <taxon>Chytridiomycota</taxon>
        <taxon>Chytridiomycota incertae sedis</taxon>
        <taxon>Chytridiomycetes</taxon>
        <taxon>Synchytriales</taxon>
        <taxon>Synchytriaceae</taxon>
        <taxon>Synchytrium</taxon>
    </lineage>
</organism>
<gene>
    <name evidence="1" type="ORF">SeLEV6574_g04766</name>
</gene>
<evidence type="ECO:0000313" key="1">
    <source>
        <dbReference type="EMBL" id="TPX44000.1"/>
    </source>
</evidence>
<dbReference type="AlphaFoldDB" id="A0A507CYL9"/>
<accession>A0A507CYL9</accession>
<protein>
    <submittedName>
        <fullName evidence="1">Uncharacterized protein</fullName>
    </submittedName>
</protein>
<name>A0A507CYL9_9FUNG</name>
<proteinExistence type="predicted"/>
<comment type="caution">
    <text evidence="1">The sequence shown here is derived from an EMBL/GenBank/DDBJ whole genome shotgun (WGS) entry which is preliminary data.</text>
</comment>
<reference evidence="1 2" key="1">
    <citation type="journal article" date="2019" name="Sci. Rep.">
        <title>Comparative genomics of chytrid fungi reveal insights into the obligate biotrophic and pathogenic lifestyle of Synchytrium endobioticum.</title>
        <authorList>
            <person name="van de Vossenberg B.T.L.H."/>
            <person name="Warris S."/>
            <person name="Nguyen H.D.T."/>
            <person name="van Gent-Pelzer M.P.E."/>
            <person name="Joly D.L."/>
            <person name="van de Geest H.C."/>
            <person name="Bonants P.J.M."/>
            <person name="Smith D.S."/>
            <person name="Levesque C.A."/>
            <person name="van der Lee T.A.J."/>
        </authorList>
    </citation>
    <scope>NUCLEOTIDE SEQUENCE [LARGE SCALE GENOMIC DNA]</scope>
    <source>
        <strain evidence="1 2">LEV6574</strain>
    </source>
</reference>
<dbReference type="VEuPathDB" id="FungiDB:SeMB42_g05834"/>